<organism evidence="2 3">
    <name type="scientific">Paenibacillus lemnae</name>
    <dbReference type="NCBI Taxonomy" id="1330551"/>
    <lineage>
        <taxon>Bacteria</taxon>
        <taxon>Bacillati</taxon>
        <taxon>Bacillota</taxon>
        <taxon>Bacilli</taxon>
        <taxon>Bacillales</taxon>
        <taxon>Paenibacillaceae</taxon>
        <taxon>Paenibacillus</taxon>
    </lineage>
</organism>
<keyword evidence="1" id="KW-1133">Transmembrane helix</keyword>
<evidence type="ECO:0000313" key="2">
    <source>
        <dbReference type="EMBL" id="NMO97165.1"/>
    </source>
</evidence>
<evidence type="ECO:0000256" key="1">
    <source>
        <dbReference type="SAM" id="Phobius"/>
    </source>
</evidence>
<comment type="caution">
    <text evidence="2">The sequence shown here is derived from an EMBL/GenBank/DDBJ whole genome shotgun (WGS) entry which is preliminary data.</text>
</comment>
<keyword evidence="1" id="KW-0812">Transmembrane</keyword>
<sequence>MGRNISFILLLFLCSFPFSLTNFLPFFKDLPPDPRHMMTSLLAGLLVLITGLVMGLNDQRFFLRWYSGYWLTGLVLLLLGLITKAFVLFIPIAFLYVSPFYGLHDWLNISSQQTLLFALPLAAWMIGMVGYGAGILFQAKKQPGAES</sequence>
<protein>
    <submittedName>
        <fullName evidence="2">Uncharacterized protein</fullName>
    </submittedName>
</protein>
<reference evidence="2 3" key="1">
    <citation type="submission" date="2020-04" db="EMBL/GenBank/DDBJ databases">
        <title>Paenibacillus algicola sp. nov., a novel marine bacterium producing alginate lyase.</title>
        <authorList>
            <person name="Huang H."/>
        </authorList>
    </citation>
    <scope>NUCLEOTIDE SEQUENCE [LARGE SCALE GENOMIC DNA]</scope>
    <source>
        <strain evidence="2 3">L7-75</strain>
    </source>
</reference>
<dbReference type="EMBL" id="JABBPN010000015">
    <property type="protein sequence ID" value="NMO97165.1"/>
    <property type="molecule type" value="Genomic_DNA"/>
</dbReference>
<keyword evidence="3" id="KW-1185">Reference proteome</keyword>
<dbReference type="Proteomes" id="UP000565468">
    <property type="component" value="Unassembled WGS sequence"/>
</dbReference>
<proteinExistence type="predicted"/>
<evidence type="ECO:0000313" key="3">
    <source>
        <dbReference type="Proteomes" id="UP000565468"/>
    </source>
</evidence>
<keyword evidence="1" id="KW-0472">Membrane</keyword>
<gene>
    <name evidence="2" type="ORF">HII30_15485</name>
</gene>
<feature type="transmembrane region" description="Helical" evidence="1">
    <location>
        <begin position="117"/>
        <end position="137"/>
    </location>
</feature>
<dbReference type="AlphaFoldDB" id="A0A848M925"/>
<dbReference type="RefSeq" id="WP_169505953.1">
    <property type="nucleotide sequence ID" value="NZ_JABBPN010000015.1"/>
</dbReference>
<feature type="transmembrane region" description="Helical" evidence="1">
    <location>
        <begin position="68"/>
        <end position="97"/>
    </location>
</feature>
<feature type="transmembrane region" description="Helical" evidence="1">
    <location>
        <begin position="37"/>
        <end position="56"/>
    </location>
</feature>
<name>A0A848M925_PAELE</name>
<accession>A0A848M925</accession>